<comment type="caution">
    <text evidence="1">The sequence shown here is derived from an EMBL/GenBank/DDBJ whole genome shotgun (WGS) entry which is preliminary data.</text>
</comment>
<evidence type="ECO:0000313" key="2">
    <source>
        <dbReference type="Proteomes" id="UP000075531"/>
    </source>
</evidence>
<gene>
    <name evidence="1" type="ORF">CLTEP_07700</name>
</gene>
<dbReference type="EMBL" id="LTBA01000004">
    <property type="protein sequence ID" value="KYH35366.1"/>
    <property type="molecule type" value="Genomic_DNA"/>
</dbReference>
<dbReference type="AlphaFoldDB" id="A0A151B635"/>
<sequence length="70" mass="8072">MKISFCEHNKARGKVLDMIKKYHPEFETSVNQCIGECNKCGRLYIARVDGKLIAGDTAEELYNKIIKFYV</sequence>
<reference evidence="1 2" key="1">
    <citation type="submission" date="2016-02" db="EMBL/GenBank/DDBJ databases">
        <title>Genome sequence of Clostridium tepidiprofundi DSM 19306.</title>
        <authorList>
            <person name="Poehlein A."/>
            <person name="Daniel R."/>
        </authorList>
    </citation>
    <scope>NUCLEOTIDE SEQUENCE [LARGE SCALE GENOMIC DNA]</scope>
    <source>
        <strain evidence="1 2">DSM 19306</strain>
    </source>
</reference>
<dbReference type="RefSeq" id="WP_066822862.1">
    <property type="nucleotide sequence ID" value="NZ_LTBA01000004.1"/>
</dbReference>
<protein>
    <recommendedName>
        <fullName evidence="3">DUF1450 domain-containing protein</fullName>
    </recommendedName>
</protein>
<dbReference type="Proteomes" id="UP000075531">
    <property type="component" value="Unassembled WGS sequence"/>
</dbReference>
<evidence type="ECO:0000313" key="1">
    <source>
        <dbReference type="EMBL" id="KYH35366.1"/>
    </source>
</evidence>
<name>A0A151B635_9CLOT</name>
<evidence type="ECO:0008006" key="3">
    <source>
        <dbReference type="Google" id="ProtNLM"/>
    </source>
</evidence>
<organism evidence="1 2">
    <name type="scientific">Clostridium tepidiprofundi DSM 19306</name>
    <dbReference type="NCBI Taxonomy" id="1121338"/>
    <lineage>
        <taxon>Bacteria</taxon>
        <taxon>Bacillati</taxon>
        <taxon>Bacillota</taxon>
        <taxon>Clostridia</taxon>
        <taxon>Eubacteriales</taxon>
        <taxon>Clostridiaceae</taxon>
        <taxon>Clostridium</taxon>
    </lineage>
</organism>
<proteinExistence type="predicted"/>
<dbReference type="PATRIC" id="fig|1121338.3.peg.785"/>
<dbReference type="Pfam" id="PF07293">
    <property type="entry name" value="DUF1450"/>
    <property type="match status" value="1"/>
</dbReference>
<keyword evidence="2" id="KW-1185">Reference proteome</keyword>
<dbReference type="InterPro" id="IPR009910">
    <property type="entry name" value="DUF1450"/>
</dbReference>
<accession>A0A151B635</accession>